<organism evidence="1 2">
    <name type="scientific">Ilyomonas limi</name>
    <dbReference type="NCBI Taxonomy" id="2575867"/>
    <lineage>
        <taxon>Bacteria</taxon>
        <taxon>Pseudomonadati</taxon>
        <taxon>Bacteroidota</taxon>
        <taxon>Chitinophagia</taxon>
        <taxon>Chitinophagales</taxon>
        <taxon>Chitinophagaceae</taxon>
        <taxon>Ilyomonas</taxon>
    </lineage>
</organism>
<sequence length="106" mass="12558">MNNDKIDLKKEFARVHSKLNHLIEKLPPVPKETWVSVDVISQVTGWHRNDFLNARRNKLVKYRTVEGRTRELEYLLESIHPMFLLERYRNYANQNANNQPDKGSPS</sequence>
<comment type="caution">
    <text evidence="1">The sequence shown here is derived from an EMBL/GenBank/DDBJ whole genome shotgun (WGS) entry which is preliminary data.</text>
</comment>
<keyword evidence="2" id="KW-1185">Reference proteome</keyword>
<gene>
    <name evidence="1" type="ORF">FC093_16960</name>
</gene>
<accession>A0A4U3KY93</accession>
<dbReference type="EMBL" id="SZQL01000014">
    <property type="protein sequence ID" value="TKK66724.1"/>
    <property type="molecule type" value="Genomic_DNA"/>
</dbReference>
<name>A0A4U3KY93_9BACT</name>
<proteinExistence type="predicted"/>
<evidence type="ECO:0000313" key="2">
    <source>
        <dbReference type="Proteomes" id="UP000305848"/>
    </source>
</evidence>
<dbReference type="RefSeq" id="WP_137262997.1">
    <property type="nucleotide sequence ID" value="NZ_SZQL01000014.1"/>
</dbReference>
<dbReference type="Proteomes" id="UP000305848">
    <property type="component" value="Unassembled WGS sequence"/>
</dbReference>
<protein>
    <submittedName>
        <fullName evidence="1">Uncharacterized protein</fullName>
    </submittedName>
</protein>
<evidence type="ECO:0000313" key="1">
    <source>
        <dbReference type="EMBL" id="TKK66724.1"/>
    </source>
</evidence>
<dbReference type="AlphaFoldDB" id="A0A4U3KY93"/>
<reference evidence="1 2" key="1">
    <citation type="submission" date="2019-05" db="EMBL/GenBank/DDBJ databases">
        <title>Panacibacter sp. strain 17mud1-8 Genome sequencing and assembly.</title>
        <authorList>
            <person name="Chhetri G."/>
        </authorList>
    </citation>
    <scope>NUCLEOTIDE SEQUENCE [LARGE SCALE GENOMIC DNA]</scope>
    <source>
        <strain evidence="1 2">17mud1-8</strain>
    </source>
</reference>